<reference evidence="2" key="2">
    <citation type="submission" date="2017-10" db="EMBL/GenBank/DDBJ databases">
        <title>Ladona fulva Genome sequencing and assembly.</title>
        <authorList>
            <person name="Murali S."/>
            <person name="Richards S."/>
            <person name="Bandaranaike D."/>
            <person name="Bellair M."/>
            <person name="Blankenburg K."/>
            <person name="Chao H."/>
            <person name="Dinh H."/>
            <person name="Doddapaneni H."/>
            <person name="Dugan-Rocha S."/>
            <person name="Elkadiri S."/>
            <person name="Gnanaolivu R."/>
            <person name="Hernandez B."/>
            <person name="Skinner E."/>
            <person name="Javaid M."/>
            <person name="Lee S."/>
            <person name="Li M."/>
            <person name="Ming W."/>
            <person name="Munidasa M."/>
            <person name="Muniz J."/>
            <person name="Nguyen L."/>
            <person name="Hughes D."/>
            <person name="Osuji N."/>
            <person name="Pu L.-L."/>
            <person name="Puazo M."/>
            <person name="Qu C."/>
            <person name="Quiroz J."/>
            <person name="Raj R."/>
            <person name="Weissenberger G."/>
            <person name="Xin Y."/>
            <person name="Zou X."/>
            <person name="Han Y."/>
            <person name="Worley K."/>
            <person name="Muzny D."/>
            <person name="Gibbs R."/>
        </authorList>
    </citation>
    <scope>NUCLEOTIDE SEQUENCE</scope>
    <source>
        <strain evidence="2">Sampled in the wild</strain>
    </source>
</reference>
<organism evidence="2 3">
    <name type="scientific">Ladona fulva</name>
    <name type="common">Scarce chaser dragonfly</name>
    <name type="synonym">Libellula fulva</name>
    <dbReference type="NCBI Taxonomy" id="123851"/>
    <lineage>
        <taxon>Eukaryota</taxon>
        <taxon>Metazoa</taxon>
        <taxon>Ecdysozoa</taxon>
        <taxon>Arthropoda</taxon>
        <taxon>Hexapoda</taxon>
        <taxon>Insecta</taxon>
        <taxon>Pterygota</taxon>
        <taxon>Palaeoptera</taxon>
        <taxon>Odonata</taxon>
        <taxon>Epiprocta</taxon>
        <taxon>Anisoptera</taxon>
        <taxon>Libelluloidea</taxon>
        <taxon>Libellulidae</taxon>
        <taxon>Ladona</taxon>
    </lineage>
</organism>
<dbReference type="AlphaFoldDB" id="A0A8K0K5E2"/>
<gene>
    <name evidence="2" type="ORF">J437_LFUL007226</name>
</gene>
<accession>A0A8K0K5E2</accession>
<protein>
    <submittedName>
        <fullName evidence="2">Uncharacterized protein</fullName>
    </submittedName>
</protein>
<evidence type="ECO:0000313" key="2">
    <source>
        <dbReference type="EMBL" id="KAG8228056.1"/>
    </source>
</evidence>
<sequence>MAPLSRSVRSPTRVDVSHPAPLSRSAESPGRMNLTRKYGPSNKSTRIDRIPEALSRYLAASQASAAKHHTPRSVAQVYDSLCPMQCERVQPPPPVTISQ</sequence>
<dbReference type="Proteomes" id="UP000792457">
    <property type="component" value="Unassembled WGS sequence"/>
</dbReference>
<reference evidence="2" key="1">
    <citation type="submission" date="2013-04" db="EMBL/GenBank/DDBJ databases">
        <authorList>
            <person name="Qu J."/>
            <person name="Murali S.C."/>
            <person name="Bandaranaike D."/>
            <person name="Bellair M."/>
            <person name="Blankenburg K."/>
            <person name="Chao H."/>
            <person name="Dinh H."/>
            <person name="Doddapaneni H."/>
            <person name="Downs B."/>
            <person name="Dugan-Rocha S."/>
            <person name="Elkadiri S."/>
            <person name="Gnanaolivu R.D."/>
            <person name="Hernandez B."/>
            <person name="Javaid M."/>
            <person name="Jayaseelan J.C."/>
            <person name="Lee S."/>
            <person name="Li M."/>
            <person name="Ming W."/>
            <person name="Munidasa M."/>
            <person name="Muniz J."/>
            <person name="Nguyen L."/>
            <person name="Ongeri F."/>
            <person name="Osuji N."/>
            <person name="Pu L.-L."/>
            <person name="Puazo M."/>
            <person name="Qu C."/>
            <person name="Quiroz J."/>
            <person name="Raj R."/>
            <person name="Weissenberger G."/>
            <person name="Xin Y."/>
            <person name="Zou X."/>
            <person name="Han Y."/>
            <person name="Richards S."/>
            <person name="Worley K."/>
            <person name="Muzny D."/>
            <person name="Gibbs R."/>
        </authorList>
    </citation>
    <scope>NUCLEOTIDE SEQUENCE</scope>
    <source>
        <strain evidence="2">Sampled in the wild</strain>
    </source>
</reference>
<evidence type="ECO:0000313" key="3">
    <source>
        <dbReference type="Proteomes" id="UP000792457"/>
    </source>
</evidence>
<feature type="region of interest" description="Disordered" evidence="1">
    <location>
        <begin position="1"/>
        <end position="47"/>
    </location>
</feature>
<keyword evidence="3" id="KW-1185">Reference proteome</keyword>
<dbReference type="EMBL" id="KZ308357">
    <property type="protein sequence ID" value="KAG8228056.1"/>
    <property type="molecule type" value="Genomic_DNA"/>
</dbReference>
<name>A0A8K0K5E2_LADFU</name>
<proteinExistence type="predicted"/>
<comment type="caution">
    <text evidence="2">The sequence shown here is derived from an EMBL/GenBank/DDBJ whole genome shotgun (WGS) entry which is preliminary data.</text>
</comment>
<evidence type="ECO:0000256" key="1">
    <source>
        <dbReference type="SAM" id="MobiDB-lite"/>
    </source>
</evidence>